<dbReference type="SUPFAM" id="SSF53335">
    <property type="entry name" value="S-adenosyl-L-methionine-dependent methyltransferases"/>
    <property type="match status" value="1"/>
</dbReference>
<dbReference type="InterPro" id="IPR029063">
    <property type="entry name" value="SAM-dependent_MTases_sf"/>
</dbReference>
<dbReference type="PANTHER" id="PTHR43542:SF1">
    <property type="entry name" value="METHYLTRANSFERASE"/>
    <property type="match status" value="1"/>
</dbReference>
<dbReference type="RefSeq" id="WP_131615200.1">
    <property type="nucleotide sequence ID" value="NZ_CP036532.1"/>
</dbReference>
<dbReference type="GO" id="GO:0052913">
    <property type="term" value="F:16S rRNA (guanine(966)-N(2))-methyltransferase activity"/>
    <property type="evidence" value="ECO:0007669"/>
    <property type="project" value="UniProtKB-EC"/>
</dbReference>
<evidence type="ECO:0000256" key="2">
    <source>
        <dbReference type="ARBA" id="ARBA00022679"/>
    </source>
</evidence>
<gene>
    <name evidence="4" type="primary">rsmD</name>
    <name evidence="4" type="ORF">E0E05_02145</name>
</gene>
<dbReference type="KEGG" id="rpod:E0E05_02145"/>
<dbReference type="PANTHER" id="PTHR43542">
    <property type="entry name" value="METHYLTRANSFERASE"/>
    <property type="match status" value="1"/>
</dbReference>
<dbReference type="EC" id="2.1.1.171" evidence="4"/>
<dbReference type="InterPro" id="IPR002052">
    <property type="entry name" value="DNA_methylase_N6_adenine_CS"/>
</dbReference>
<evidence type="ECO:0000256" key="1">
    <source>
        <dbReference type="ARBA" id="ARBA00022603"/>
    </source>
</evidence>
<dbReference type="GO" id="GO:0003676">
    <property type="term" value="F:nucleic acid binding"/>
    <property type="evidence" value="ECO:0007669"/>
    <property type="project" value="InterPro"/>
</dbReference>
<protein>
    <submittedName>
        <fullName evidence="4">16S rRNA (Guanine(966)-N(2))-methyltransferase RsmD</fullName>
        <ecNumber evidence="4">2.1.1.171</ecNumber>
    </submittedName>
</protein>
<dbReference type="Proteomes" id="UP000293719">
    <property type="component" value="Chromosome"/>
</dbReference>
<name>A0A4P6UWM4_9HYPH</name>
<evidence type="ECO:0000313" key="4">
    <source>
        <dbReference type="EMBL" id="QBK29501.1"/>
    </source>
</evidence>
<dbReference type="Pfam" id="PF03602">
    <property type="entry name" value="Cons_hypoth95"/>
    <property type="match status" value="1"/>
</dbReference>
<evidence type="ECO:0000313" key="5">
    <source>
        <dbReference type="Proteomes" id="UP000293719"/>
    </source>
</evidence>
<proteinExistence type="predicted"/>
<keyword evidence="2 4" id="KW-0808">Transferase</keyword>
<evidence type="ECO:0000256" key="3">
    <source>
        <dbReference type="SAM" id="MobiDB-lite"/>
    </source>
</evidence>
<sequence>MRIVGGRLRGRAISAPRPGDRSIRPTTDRMRETLFNMIAHNWPDRLEGARVIDLFAGTGALGFEALSRGASAALFVEPSVQGRALIRRTMEDLALNGVAKVFKRDATRLGPIGTMTPFDLAFADPPYGRGLGEKALAALRQGGWLRNEALVVLEEDADARLDLPEGFAVIERRAAGDTALHFIAARE</sequence>
<dbReference type="CDD" id="cd02440">
    <property type="entry name" value="AdoMet_MTases"/>
    <property type="match status" value="1"/>
</dbReference>
<dbReference type="NCBIfam" id="TIGR00095">
    <property type="entry name" value="16S rRNA (guanine(966)-N(2))-methyltransferase RsmD"/>
    <property type="match status" value="1"/>
</dbReference>
<keyword evidence="5" id="KW-1185">Reference proteome</keyword>
<dbReference type="PIRSF" id="PIRSF004553">
    <property type="entry name" value="CHP00095"/>
    <property type="match status" value="1"/>
</dbReference>
<accession>A0A4P6UWM4</accession>
<organism evidence="4 5">
    <name type="scientific">Roseitalea porphyridii</name>
    <dbReference type="NCBI Taxonomy" id="1852022"/>
    <lineage>
        <taxon>Bacteria</taxon>
        <taxon>Pseudomonadati</taxon>
        <taxon>Pseudomonadota</taxon>
        <taxon>Alphaproteobacteria</taxon>
        <taxon>Hyphomicrobiales</taxon>
        <taxon>Ahrensiaceae</taxon>
        <taxon>Roseitalea</taxon>
    </lineage>
</organism>
<dbReference type="GeneID" id="90766085"/>
<dbReference type="Gene3D" id="3.40.50.150">
    <property type="entry name" value="Vaccinia Virus protein VP39"/>
    <property type="match status" value="1"/>
</dbReference>
<dbReference type="AlphaFoldDB" id="A0A4P6UWM4"/>
<keyword evidence="1 4" id="KW-0489">Methyltransferase</keyword>
<dbReference type="EMBL" id="CP036532">
    <property type="protein sequence ID" value="QBK29501.1"/>
    <property type="molecule type" value="Genomic_DNA"/>
</dbReference>
<feature type="region of interest" description="Disordered" evidence="3">
    <location>
        <begin position="1"/>
        <end position="24"/>
    </location>
</feature>
<dbReference type="InterPro" id="IPR004398">
    <property type="entry name" value="RNA_MeTrfase_RsmD"/>
</dbReference>
<reference evidence="4 5" key="1">
    <citation type="journal article" date="2017" name="Int. J. Syst. Evol. Microbiol.">
        <title>Roseitalea porphyridii gen. nov., sp. nov., isolated from a red alga, and reclassification of Hoeflea suaedae Chung et al. 2013 as Pseudohoeflea suaedae gen. nov., comb. nov.</title>
        <authorList>
            <person name="Hyeon J.W."/>
            <person name="Jeong S.E."/>
            <person name="Baek K."/>
            <person name="Jeon C.O."/>
        </authorList>
    </citation>
    <scope>NUCLEOTIDE SEQUENCE [LARGE SCALE GENOMIC DNA]</scope>
    <source>
        <strain evidence="4 5">MA7-20</strain>
    </source>
</reference>
<dbReference type="PROSITE" id="PS00092">
    <property type="entry name" value="N6_MTASE"/>
    <property type="match status" value="1"/>
</dbReference>
<dbReference type="OrthoDB" id="9803017at2"/>